<evidence type="ECO:0000256" key="1">
    <source>
        <dbReference type="SAM" id="Phobius"/>
    </source>
</evidence>
<dbReference type="Proteomes" id="UP000199603">
    <property type="component" value="Unassembled WGS sequence"/>
</dbReference>
<name>A0A1G6U3W2_9GAMM</name>
<accession>A0A1G6U3W2</accession>
<dbReference type="EMBL" id="FNAG01000002">
    <property type="protein sequence ID" value="SDD35245.1"/>
    <property type="molecule type" value="Genomic_DNA"/>
</dbReference>
<dbReference type="AlphaFoldDB" id="A0A1G6U3W2"/>
<dbReference type="RefSeq" id="WP_091239749.1">
    <property type="nucleotide sequence ID" value="NZ_FNAG01000002.1"/>
</dbReference>
<evidence type="ECO:0000259" key="2">
    <source>
        <dbReference type="Pfam" id="PF00535"/>
    </source>
</evidence>
<dbReference type="GO" id="GO:0016740">
    <property type="term" value="F:transferase activity"/>
    <property type="evidence" value="ECO:0007669"/>
    <property type="project" value="UniProtKB-KW"/>
</dbReference>
<protein>
    <submittedName>
        <fullName evidence="3">Glycosyltransferase involved in cell wall bisynthesis</fullName>
    </submittedName>
</protein>
<feature type="domain" description="Glycosyltransferase 2-like" evidence="2">
    <location>
        <begin position="8"/>
        <end position="139"/>
    </location>
</feature>
<dbReference type="InterPro" id="IPR001173">
    <property type="entry name" value="Glyco_trans_2-like"/>
</dbReference>
<dbReference type="STRING" id="265719.SAMN04488509_102118"/>
<dbReference type="Gene3D" id="3.90.550.10">
    <property type="entry name" value="Spore Coat Polysaccharide Biosynthesis Protein SpsA, Chain A"/>
    <property type="match status" value="1"/>
</dbReference>
<dbReference type="CDD" id="cd04187">
    <property type="entry name" value="DPM1_like_bac"/>
    <property type="match status" value="1"/>
</dbReference>
<reference evidence="3 4" key="1">
    <citation type="submission" date="2016-10" db="EMBL/GenBank/DDBJ databases">
        <authorList>
            <person name="de Groot N.N."/>
        </authorList>
    </citation>
    <scope>NUCLEOTIDE SEQUENCE [LARGE SCALE GENOMIC DNA]</scope>
    <source>
        <strain evidence="3 4">DSM 16957</strain>
    </source>
</reference>
<dbReference type="OrthoDB" id="9811884at2"/>
<sequence>MPSAAECTVVVPVYRNEENVPALLQRLADLHARVPGGIRALLVVDGSPDRSYERLREGLAAAPYAARLLLLSRNFGSFAAIRAGLIEVETPWMAVMAADLQEPAELFEACFARLRSGEVDVVLASRSGRADPWLDRLASGLFWGAYRRLVQPDLPPGGIDVFACNTPFRDRLVAFSESNSSLVGQLLWLGFRREEVAYVRQAREIGSSAWTFRRKLKYLADSVFSFSDLPIRLFLLLGGLGLLASALFALTVLGARLSGLIEVPGYTATVLSVLFFSALNLFGLGVIGSYVWRAYENTKARPLAVVMQRDEFTGGSAP</sequence>
<keyword evidence="1" id="KW-0472">Membrane</keyword>
<dbReference type="InterPro" id="IPR050256">
    <property type="entry name" value="Glycosyltransferase_2"/>
</dbReference>
<dbReference type="Pfam" id="PF00535">
    <property type="entry name" value="Glycos_transf_2"/>
    <property type="match status" value="1"/>
</dbReference>
<organism evidence="3 4">
    <name type="scientific">Aquimonas voraii</name>
    <dbReference type="NCBI Taxonomy" id="265719"/>
    <lineage>
        <taxon>Bacteria</taxon>
        <taxon>Pseudomonadati</taxon>
        <taxon>Pseudomonadota</taxon>
        <taxon>Gammaproteobacteria</taxon>
        <taxon>Lysobacterales</taxon>
        <taxon>Lysobacteraceae</taxon>
        <taxon>Aquimonas</taxon>
    </lineage>
</organism>
<keyword evidence="1" id="KW-0812">Transmembrane</keyword>
<gene>
    <name evidence="3" type="ORF">SAMN04488509_102118</name>
</gene>
<dbReference type="GO" id="GO:0005886">
    <property type="term" value="C:plasma membrane"/>
    <property type="evidence" value="ECO:0007669"/>
    <property type="project" value="TreeGrafter"/>
</dbReference>
<evidence type="ECO:0000313" key="4">
    <source>
        <dbReference type="Proteomes" id="UP000199603"/>
    </source>
</evidence>
<dbReference type="InterPro" id="IPR029044">
    <property type="entry name" value="Nucleotide-diphossugar_trans"/>
</dbReference>
<keyword evidence="3" id="KW-0808">Transferase</keyword>
<feature type="transmembrane region" description="Helical" evidence="1">
    <location>
        <begin position="266"/>
        <end position="292"/>
    </location>
</feature>
<evidence type="ECO:0000313" key="3">
    <source>
        <dbReference type="EMBL" id="SDD35245.1"/>
    </source>
</evidence>
<proteinExistence type="predicted"/>
<keyword evidence="4" id="KW-1185">Reference proteome</keyword>
<dbReference type="PANTHER" id="PTHR48090:SF8">
    <property type="entry name" value="GLYCOSYLTRANSFERASE CSBB-RELATED"/>
    <property type="match status" value="1"/>
</dbReference>
<dbReference type="PANTHER" id="PTHR48090">
    <property type="entry name" value="UNDECAPRENYL-PHOSPHATE 4-DEOXY-4-FORMAMIDO-L-ARABINOSE TRANSFERASE-RELATED"/>
    <property type="match status" value="1"/>
</dbReference>
<dbReference type="SUPFAM" id="SSF53448">
    <property type="entry name" value="Nucleotide-diphospho-sugar transferases"/>
    <property type="match status" value="1"/>
</dbReference>
<keyword evidence="1" id="KW-1133">Transmembrane helix</keyword>
<feature type="transmembrane region" description="Helical" evidence="1">
    <location>
        <begin position="233"/>
        <end position="254"/>
    </location>
</feature>